<evidence type="ECO:0000259" key="3">
    <source>
        <dbReference type="Pfam" id="PF06725"/>
    </source>
</evidence>
<organism evidence="4 5">
    <name type="scientific">Rossellomorea vietnamensis</name>
    <dbReference type="NCBI Taxonomy" id="218284"/>
    <lineage>
        <taxon>Bacteria</taxon>
        <taxon>Bacillati</taxon>
        <taxon>Bacillota</taxon>
        <taxon>Bacilli</taxon>
        <taxon>Bacillales</taxon>
        <taxon>Bacillaceae</taxon>
        <taxon>Rossellomorea</taxon>
    </lineage>
</organism>
<dbReference type="SUPFAM" id="SSF50685">
    <property type="entry name" value="Barwin-like endoglucanases"/>
    <property type="match status" value="1"/>
</dbReference>
<proteinExistence type="predicted"/>
<reference evidence="4 5" key="1">
    <citation type="submission" date="2019-08" db="EMBL/GenBank/DDBJ databases">
        <title>Bacillus genomes from the desert of Cuatro Cienegas, Coahuila.</title>
        <authorList>
            <person name="Olmedo-Alvarez G."/>
        </authorList>
    </citation>
    <scope>NUCLEOTIDE SEQUENCE [LARGE SCALE GENOMIC DNA]</scope>
    <source>
        <strain evidence="4 5">CH40_1T</strain>
    </source>
</reference>
<feature type="domain" description="3D" evidence="3">
    <location>
        <begin position="141"/>
        <end position="202"/>
    </location>
</feature>
<accession>A0A5D4KAU5</accession>
<evidence type="ECO:0000256" key="1">
    <source>
        <dbReference type="ARBA" id="ARBA00022729"/>
    </source>
</evidence>
<dbReference type="Pfam" id="PF06725">
    <property type="entry name" value="3D"/>
    <property type="match status" value="1"/>
</dbReference>
<dbReference type="Proteomes" id="UP000323317">
    <property type="component" value="Unassembled WGS sequence"/>
</dbReference>
<dbReference type="GO" id="GO:0009254">
    <property type="term" value="P:peptidoglycan turnover"/>
    <property type="evidence" value="ECO:0007669"/>
    <property type="project" value="InterPro"/>
</dbReference>
<feature type="chain" id="PRO_5038642263" description="3D domain-containing protein" evidence="2">
    <location>
        <begin position="30"/>
        <end position="236"/>
    </location>
</feature>
<dbReference type="Gene3D" id="2.40.40.10">
    <property type="entry name" value="RlpA-like domain"/>
    <property type="match status" value="1"/>
</dbReference>
<dbReference type="AlphaFoldDB" id="A0A5D4KAU5"/>
<dbReference type="GO" id="GO:0004553">
    <property type="term" value="F:hydrolase activity, hydrolyzing O-glycosyl compounds"/>
    <property type="evidence" value="ECO:0007669"/>
    <property type="project" value="InterPro"/>
</dbReference>
<dbReference type="InterPro" id="IPR010611">
    <property type="entry name" value="3D_dom"/>
</dbReference>
<dbReference type="EMBL" id="VTEH01000015">
    <property type="protein sequence ID" value="TYR73815.1"/>
    <property type="molecule type" value="Genomic_DNA"/>
</dbReference>
<dbReference type="RefSeq" id="WP_148947972.1">
    <property type="nucleotide sequence ID" value="NZ_JBNILU010000013.1"/>
</dbReference>
<gene>
    <name evidence="4" type="ORF">FZC79_16965</name>
</gene>
<feature type="signal peptide" evidence="2">
    <location>
        <begin position="1"/>
        <end position="29"/>
    </location>
</feature>
<dbReference type="GO" id="GO:0019867">
    <property type="term" value="C:outer membrane"/>
    <property type="evidence" value="ECO:0007669"/>
    <property type="project" value="InterPro"/>
</dbReference>
<dbReference type="PANTHER" id="PTHR39160">
    <property type="entry name" value="CELL WALL-BINDING PROTEIN YOCH"/>
    <property type="match status" value="1"/>
</dbReference>
<evidence type="ECO:0000313" key="5">
    <source>
        <dbReference type="Proteomes" id="UP000323317"/>
    </source>
</evidence>
<evidence type="ECO:0000313" key="4">
    <source>
        <dbReference type="EMBL" id="TYR73815.1"/>
    </source>
</evidence>
<evidence type="ECO:0000256" key="2">
    <source>
        <dbReference type="SAM" id="SignalP"/>
    </source>
</evidence>
<comment type="caution">
    <text evidence="4">The sequence shown here is derived from an EMBL/GenBank/DDBJ whole genome shotgun (WGS) entry which is preliminary data.</text>
</comment>
<sequence length="236" mass="26115">MNILKKWSKRLVMALLFTAALLVTFQSISGVKAETFSGWLTEETGAEKAESTLKEHSYKTLSLREKLFKRAKTLTTLISASEPVVAKPRPLEEAVDWSQYPKSTVTATGYTAGIESTGKVPGDPAYGITYSGVKVKRDLYSTVAADPDVFPIGTILFIPGYGYGVVADTGSAIKGHKLDLYYDTVNEVYENWGKKDLDVYVVTKGTGKLTEDELTALNENESMQVFRQQYIQKNQE</sequence>
<keyword evidence="1 2" id="KW-0732">Signal</keyword>
<dbReference type="CDD" id="cd22786">
    <property type="entry name" value="DPBB_YuiC-like"/>
    <property type="match status" value="1"/>
</dbReference>
<dbReference type="PANTHER" id="PTHR39160:SF4">
    <property type="entry name" value="RESUSCITATION-PROMOTING FACTOR RPFB"/>
    <property type="match status" value="1"/>
</dbReference>
<protein>
    <recommendedName>
        <fullName evidence="3">3D domain-containing protein</fullName>
    </recommendedName>
</protein>
<dbReference type="InterPro" id="IPR036908">
    <property type="entry name" value="RlpA-like_sf"/>
</dbReference>
<dbReference type="InterPro" id="IPR051933">
    <property type="entry name" value="Resuscitation_pf_RpfB"/>
</dbReference>
<name>A0A5D4KAU5_9BACI</name>